<reference evidence="1 2" key="1">
    <citation type="submission" date="2021-01" db="EMBL/GenBank/DDBJ databases">
        <title>Genome sequencing of Joostella atrarenae M1-2 (= KCTC 23194).</title>
        <authorList>
            <person name="Zakaria M.R."/>
            <person name="Lam M.Q."/>
            <person name="Chong C.S."/>
        </authorList>
    </citation>
    <scope>NUCLEOTIDE SEQUENCE [LARGE SCALE GENOMIC DNA]</scope>
    <source>
        <strain evidence="1 2">M1-2</strain>
    </source>
</reference>
<dbReference type="InterPro" id="IPR027056">
    <property type="entry name" value="Gluconate_2DH_su3"/>
</dbReference>
<dbReference type="RefSeq" id="WP_236959151.1">
    <property type="nucleotide sequence ID" value="NZ_JAETXX010000006.1"/>
</dbReference>
<gene>
    <name evidence="1" type="ORF">JM658_10135</name>
</gene>
<accession>A0ABS9J456</accession>
<comment type="caution">
    <text evidence="1">The sequence shown here is derived from an EMBL/GenBank/DDBJ whole genome shotgun (WGS) entry which is preliminary data.</text>
</comment>
<organism evidence="1 2">
    <name type="scientific">Joostella atrarenae</name>
    <dbReference type="NCBI Taxonomy" id="679257"/>
    <lineage>
        <taxon>Bacteria</taxon>
        <taxon>Pseudomonadati</taxon>
        <taxon>Bacteroidota</taxon>
        <taxon>Flavobacteriia</taxon>
        <taxon>Flavobacteriales</taxon>
        <taxon>Flavobacteriaceae</taxon>
        <taxon>Joostella</taxon>
    </lineage>
</organism>
<proteinExistence type="predicted"/>
<sequence>MERRKALSRIGLSLGYAAAAPTLFSILQSCQTEENKTTWSPIFFNEKQAVVIDKITELILPKTDLPGAAELNIPKFIDLSFAELLSDEEKATIRKGCVEATSILEKDNFTTEACDKLLNTYFNAPKEKQEAYLNSINKGTFNNPEVLVYNFLNKVRGNTIWAYKNSEYIGEKVLVYDPVPGPFQGCINWDNKLGYSL</sequence>
<evidence type="ECO:0000313" key="2">
    <source>
        <dbReference type="Proteomes" id="UP000829517"/>
    </source>
</evidence>
<dbReference type="PROSITE" id="PS51257">
    <property type="entry name" value="PROKAR_LIPOPROTEIN"/>
    <property type="match status" value="1"/>
</dbReference>
<dbReference type="Proteomes" id="UP000829517">
    <property type="component" value="Unassembled WGS sequence"/>
</dbReference>
<keyword evidence="2" id="KW-1185">Reference proteome</keyword>
<name>A0ABS9J456_9FLAO</name>
<dbReference type="EMBL" id="JAETXX010000006">
    <property type="protein sequence ID" value="MCF8715184.1"/>
    <property type="molecule type" value="Genomic_DNA"/>
</dbReference>
<dbReference type="Pfam" id="PF13618">
    <property type="entry name" value="Gluconate_2-dh3"/>
    <property type="match status" value="1"/>
</dbReference>
<protein>
    <submittedName>
        <fullName evidence="1">Gluconate 2-dehydrogenase subunit 3 family protein</fullName>
    </submittedName>
</protein>
<evidence type="ECO:0000313" key="1">
    <source>
        <dbReference type="EMBL" id="MCF8715184.1"/>
    </source>
</evidence>